<comment type="caution">
    <text evidence="2">The sequence shown here is derived from an EMBL/GenBank/DDBJ whole genome shotgun (WGS) entry which is preliminary data.</text>
</comment>
<sequence>PEAVAQVPKEVVVHEARKVVVQEEADDDARSDDEQQGATTIGENNFLQFALDDLLTESTTDFNLDLCKVQVSRLFSKVRVGERVEAAKDMEQWMSVLALSHTESETMLKESEAVTEAAQQGLEERRQDIATLVGQSNIKISTLLKGFMQKAICVPTINAMTMVSDAQVSQYRLETLDMLRAGCLVLSDSGTIFSYDQNMWQAKYAKSAYDEFWDGLWDSKIEIT</sequence>
<gene>
    <name evidence="2" type="ORF">SNEC2469_LOCUS15718</name>
</gene>
<evidence type="ECO:0000313" key="3">
    <source>
        <dbReference type="Proteomes" id="UP000601435"/>
    </source>
</evidence>
<dbReference type="Proteomes" id="UP000601435">
    <property type="component" value="Unassembled WGS sequence"/>
</dbReference>
<proteinExistence type="predicted"/>
<feature type="region of interest" description="Disordered" evidence="1">
    <location>
        <begin position="18"/>
        <end position="39"/>
    </location>
</feature>
<dbReference type="AlphaFoldDB" id="A0A812TRN6"/>
<evidence type="ECO:0000256" key="1">
    <source>
        <dbReference type="SAM" id="MobiDB-lite"/>
    </source>
</evidence>
<feature type="compositionally biased region" description="Acidic residues" evidence="1">
    <location>
        <begin position="23"/>
        <end position="35"/>
    </location>
</feature>
<evidence type="ECO:0000313" key="2">
    <source>
        <dbReference type="EMBL" id="CAE7545752.1"/>
    </source>
</evidence>
<reference evidence="2" key="1">
    <citation type="submission" date="2021-02" db="EMBL/GenBank/DDBJ databases">
        <authorList>
            <person name="Dougan E. K."/>
            <person name="Rhodes N."/>
            <person name="Thang M."/>
            <person name="Chan C."/>
        </authorList>
    </citation>
    <scope>NUCLEOTIDE SEQUENCE</scope>
</reference>
<dbReference type="OrthoDB" id="441362at2759"/>
<keyword evidence="3" id="KW-1185">Reference proteome</keyword>
<accession>A0A812TRN6</accession>
<organism evidence="2 3">
    <name type="scientific">Symbiodinium necroappetens</name>
    <dbReference type="NCBI Taxonomy" id="1628268"/>
    <lineage>
        <taxon>Eukaryota</taxon>
        <taxon>Sar</taxon>
        <taxon>Alveolata</taxon>
        <taxon>Dinophyceae</taxon>
        <taxon>Suessiales</taxon>
        <taxon>Symbiodiniaceae</taxon>
        <taxon>Symbiodinium</taxon>
    </lineage>
</organism>
<dbReference type="EMBL" id="CAJNJA010025600">
    <property type="protein sequence ID" value="CAE7545752.1"/>
    <property type="molecule type" value="Genomic_DNA"/>
</dbReference>
<protein>
    <submittedName>
        <fullName evidence="2">Uncharacterized protein</fullName>
    </submittedName>
</protein>
<feature type="non-terminal residue" evidence="2">
    <location>
        <position position="224"/>
    </location>
</feature>
<name>A0A812TRN6_9DINO</name>